<accession>A0ABU7RIK3</accession>
<sequence length="254" mass="27943">MKKIVLITGATSGFGEACAYKFASEGYDVIITGRRKERLDKLEELLSAQYGIRVLPLVLDVRDRKAVETSINTIPKDWQQISILINNAGLAVGRDNFDEASLDDWDIMVDTNLKGLAYVTKSVLPYLLKTENAHIFNIGSISGKEVYAQGNMYCATKHAVVALSEAMRIDLLKYGIKVTAINPGAAQTEFSNVRFKGDADKAAQVYEGIKPLVAADIADIIFYCTTLPAHVCINDLVVTCTQQANSFYSFKTNQ</sequence>
<organism evidence="4 5">
    <name type="scientific">Niabella digestorum</name>
    <dbReference type="NCBI Taxonomy" id="3117701"/>
    <lineage>
        <taxon>Bacteria</taxon>
        <taxon>Pseudomonadati</taxon>
        <taxon>Bacteroidota</taxon>
        <taxon>Chitinophagia</taxon>
        <taxon>Chitinophagales</taxon>
        <taxon>Chitinophagaceae</taxon>
        <taxon>Niabella</taxon>
    </lineage>
</organism>
<dbReference type="PRINTS" id="PR00081">
    <property type="entry name" value="GDHRDH"/>
</dbReference>
<dbReference type="PANTHER" id="PTHR42901">
    <property type="entry name" value="ALCOHOL DEHYDROGENASE"/>
    <property type="match status" value="1"/>
</dbReference>
<dbReference type="Pfam" id="PF00106">
    <property type="entry name" value="adh_short"/>
    <property type="match status" value="1"/>
</dbReference>
<name>A0ABU7RIK3_9BACT</name>
<dbReference type="InterPro" id="IPR036291">
    <property type="entry name" value="NAD(P)-bd_dom_sf"/>
</dbReference>
<dbReference type="Gene3D" id="3.40.50.720">
    <property type="entry name" value="NAD(P)-binding Rossmann-like Domain"/>
    <property type="match status" value="1"/>
</dbReference>
<evidence type="ECO:0000256" key="3">
    <source>
        <dbReference type="RuleBase" id="RU000363"/>
    </source>
</evidence>
<evidence type="ECO:0000256" key="2">
    <source>
        <dbReference type="ARBA" id="ARBA00023002"/>
    </source>
</evidence>
<reference evidence="4 5" key="1">
    <citation type="submission" date="2024-01" db="EMBL/GenBank/DDBJ databases">
        <title>Niabella digestum sp. nov., isolated from waste digestion system.</title>
        <authorList>
            <person name="Zhang L."/>
        </authorList>
    </citation>
    <scope>NUCLEOTIDE SEQUENCE [LARGE SCALE GENOMIC DNA]</scope>
    <source>
        <strain evidence="4 5">A18</strain>
    </source>
</reference>
<dbReference type="EMBL" id="JAZGLY010000006">
    <property type="protein sequence ID" value="MEE6187820.1"/>
    <property type="molecule type" value="Genomic_DNA"/>
</dbReference>
<protein>
    <submittedName>
        <fullName evidence="4">SDR family NAD(P)-dependent oxidoreductase</fullName>
    </submittedName>
</protein>
<proteinExistence type="inferred from homology"/>
<keyword evidence="2" id="KW-0560">Oxidoreductase</keyword>
<dbReference type="RefSeq" id="WP_330975227.1">
    <property type="nucleotide sequence ID" value="NZ_JAZGLY010000006.1"/>
</dbReference>
<evidence type="ECO:0000313" key="5">
    <source>
        <dbReference type="Proteomes" id="UP001357452"/>
    </source>
</evidence>
<gene>
    <name evidence="4" type="ORF">V2H41_11110</name>
</gene>
<dbReference type="PRINTS" id="PR00080">
    <property type="entry name" value="SDRFAMILY"/>
</dbReference>
<dbReference type="SUPFAM" id="SSF51735">
    <property type="entry name" value="NAD(P)-binding Rossmann-fold domains"/>
    <property type="match status" value="1"/>
</dbReference>
<comment type="caution">
    <text evidence="4">The sequence shown here is derived from an EMBL/GenBank/DDBJ whole genome shotgun (WGS) entry which is preliminary data.</text>
</comment>
<dbReference type="InterPro" id="IPR002347">
    <property type="entry name" value="SDR_fam"/>
</dbReference>
<comment type="similarity">
    <text evidence="1 3">Belongs to the short-chain dehydrogenases/reductases (SDR) family.</text>
</comment>
<evidence type="ECO:0000256" key="1">
    <source>
        <dbReference type="ARBA" id="ARBA00006484"/>
    </source>
</evidence>
<dbReference type="Proteomes" id="UP001357452">
    <property type="component" value="Unassembled WGS sequence"/>
</dbReference>
<dbReference type="PROSITE" id="PS00061">
    <property type="entry name" value="ADH_SHORT"/>
    <property type="match status" value="1"/>
</dbReference>
<keyword evidence="5" id="KW-1185">Reference proteome</keyword>
<evidence type="ECO:0000313" key="4">
    <source>
        <dbReference type="EMBL" id="MEE6187820.1"/>
    </source>
</evidence>
<dbReference type="PANTHER" id="PTHR42901:SF1">
    <property type="entry name" value="ALCOHOL DEHYDROGENASE"/>
    <property type="match status" value="1"/>
</dbReference>
<dbReference type="InterPro" id="IPR020904">
    <property type="entry name" value="Sc_DH/Rdtase_CS"/>
</dbReference>